<proteinExistence type="predicted"/>
<dbReference type="EMBL" id="CP003191">
    <property type="protein sequence ID" value="AEW20683.1"/>
    <property type="molecule type" value="Genomic_DNA"/>
</dbReference>
<dbReference type="HOGENOM" id="CLU_3277859_0_0_10"/>
<reference evidence="2" key="1">
    <citation type="submission" date="2011-12" db="EMBL/GenBank/DDBJ databases">
        <title>Complete sequence of Tannerella forsythia ATCC 43037.</title>
        <authorList>
            <person name="Dewhirst F."/>
            <person name="Tanner A."/>
            <person name="Izard J."/>
            <person name="Brinkac L."/>
            <person name="Durkin A.S."/>
            <person name="Hostetler J."/>
            <person name="Shetty J."/>
            <person name="Torralba M."/>
            <person name="Gill S."/>
            <person name="Nelson K."/>
        </authorList>
    </citation>
    <scope>NUCLEOTIDE SEQUENCE [LARGE SCALE GENOMIC DNA]</scope>
    <source>
        <strain evidence="2">ATCC 43037 / JCM 10827 / CCUG 33226 / KCTC 5666 / FDC 338</strain>
    </source>
</reference>
<sequence>MQENRKFKTMKNKSSIADRDKNRLLSTFGSIITPFTPQRNR</sequence>
<keyword evidence="2" id="KW-1185">Reference proteome</keyword>
<evidence type="ECO:0000313" key="2">
    <source>
        <dbReference type="Proteomes" id="UP000005436"/>
    </source>
</evidence>
<dbReference type="AlphaFoldDB" id="G8UL61"/>
<dbReference type="Proteomes" id="UP000005436">
    <property type="component" value="Chromosome"/>
</dbReference>
<evidence type="ECO:0000313" key="1">
    <source>
        <dbReference type="EMBL" id="AEW20683.1"/>
    </source>
</evidence>
<name>G8UL61_TANFA</name>
<dbReference type="STRING" id="203275.BFO_1504"/>
<protein>
    <submittedName>
        <fullName evidence="1">Uncharacterized protein</fullName>
    </submittedName>
</protein>
<dbReference type="KEGG" id="tfo:BFO_1504"/>
<organism evidence="1 2">
    <name type="scientific">Tannerella forsythia (strain ATCC 43037 / JCM 10827 / CCUG 21028 A / KCTC 5666 / FDC 338)</name>
    <name type="common">Bacteroides forsythus</name>
    <dbReference type="NCBI Taxonomy" id="203275"/>
    <lineage>
        <taxon>Bacteria</taxon>
        <taxon>Pseudomonadati</taxon>
        <taxon>Bacteroidota</taxon>
        <taxon>Bacteroidia</taxon>
        <taxon>Bacteroidales</taxon>
        <taxon>Tannerellaceae</taxon>
        <taxon>Tannerella</taxon>
    </lineage>
</organism>
<accession>G8UL61</accession>
<gene>
    <name evidence="1" type="ordered locus">BFO_1504</name>
</gene>